<reference evidence="3" key="1">
    <citation type="submission" date="2016-06" db="UniProtKB">
        <authorList>
            <consortium name="WormBaseParasite"/>
        </authorList>
    </citation>
    <scope>IDENTIFICATION</scope>
</reference>
<protein>
    <submittedName>
        <fullName evidence="1 3">Uncharacterized protein</fullName>
    </submittedName>
</protein>
<name>A0A183S7S9_SCHSO</name>
<sequence>MKAHEGVEKWLGVLLFGGTKSNQFIEILRRSENIPLQESAGSGISGCIFRVLHLVDYASFEVAGNLPFLPALLVAMWKTDGFALLVGSSTLVGTKHAT</sequence>
<evidence type="ECO:0000313" key="3">
    <source>
        <dbReference type="WBParaSite" id="SSLN_0000029401-mRNA-1"/>
    </source>
</evidence>
<proteinExistence type="predicted"/>
<reference evidence="1 2" key="2">
    <citation type="submission" date="2018-11" db="EMBL/GenBank/DDBJ databases">
        <authorList>
            <consortium name="Pathogen Informatics"/>
        </authorList>
    </citation>
    <scope>NUCLEOTIDE SEQUENCE [LARGE SCALE GENOMIC DNA]</scope>
    <source>
        <strain evidence="1 2">NST_G2</strain>
    </source>
</reference>
<organism evidence="3">
    <name type="scientific">Schistocephalus solidus</name>
    <name type="common">Tapeworm</name>
    <dbReference type="NCBI Taxonomy" id="70667"/>
    <lineage>
        <taxon>Eukaryota</taxon>
        <taxon>Metazoa</taxon>
        <taxon>Spiralia</taxon>
        <taxon>Lophotrochozoa</taxon>
        <taxon>Platyhelminthes</taxon>
        <taxon>Cestoda</taxon>
        <taxon>Eucestoda</taxon>
        <taxon>Diphyllobothriidea</taxon>
        <taxon>Diphyllobothriidae</taxon>
        <taxon>Schistocephalus</taxon>
    </lineage>
</organism>
<gene>
    <name evidence="1" type="ORF">SSLN_LOCUS277</name>
</gene>
<dbReference type="AlphaFoldDB" id="A0A183S7S9"/>
<dbReference type="EMBL" id="UYSU01000169">
    <property type="protein sequence ID" value="VDL85352.1"/>
    <property type="molecule type" value="Genomic_DNA"/>
</dbReference>
<accession>A0A183S7S9</accession>
<keyword evidence="2" id="KW-1185">Reference proteome</keyword>
<dbReference type="WBParaSite" id="SSLN_0000029401-mRNA-1">
    <property type="protein sequence ID" value="SSLN_0000029401-mRNA-1"/>
    <property type="gene ID" value="SSLN_0000029401"/>
</dbReference>
<evidence type="ECO:0000313" key="1">
    <source>
        <dbReference type="EMBL" id="VDL85352.1"/>
    </source>
</evidence>
<dbReference type="Proteomes" id="UP000275846">
    <property type="component" value="Unassembled WGS sequence"/>
</dbReference>
<evidence type="ECO:0000313" key="2">
    <source>
        <dbReference type="Proteomes" id="UP000275846"/>
    </source>
</evidence>